<protein>
    <submittedName>
        <fullName evidence="1">Uncharacterized protein</fullName>
    </submittedName>
</protein>
<comment type="caution">
    <text evidence="1">The sequence shown here is derived from an EMBL/GenBank/DDBJ whole genome shotgun (WGS) entry which is preliminary data.</text>
</comment>
<dbReference type="AlphaFoldDB" id="A0A9P4P908"/>
<dbReference type="EMBL" id="MU001511">
    <property type="protein sequence ID" value="KAF2438918.1"/>
    <property type="molecule type" value="Genomic_DNA"/>
</dbReference>
<evidence type="ECO:0000313" key="2">
    <source>
        <dbReference type="Proteomes" id="UP000799764"/>
    </source>
</evidence>
<dbReference type="OrthoDB" id="3785456at2759"/>
<name>A0A9P4P908_9PLEO</name>
<evidence type="ECO:0000313" key="1">
    <source>
        <dbReference type="EMBL" id="KAF2438918.1"/>
    </source>
</evidence>
<organism evidence="1 2">
    <name type="scientific">Karstenula rhodostoma CBS 690.94</name>
    <dbReference type="NCBI Taxonomy" id="1392251"/>
    <lineage>
        <taxon>Eukaryota</taxon>
        <taxon>Fungi</taxon>
        <taxon>Dikarya</taxon>
        <taxon>Ascomycota</taxon>
        <taxon>Pezizomycotina</taxon>
        <taxon>Dothideomycetes</taxon>
        <taxon>Pleosporomycetidae</taxon>
        <taxon>Pleosporales</taxon>
        <taxon>Massarineae</taxon>
        <taxon>Didymosphaeriaceae</taxon>
        <taxon>Karstenula</taxon>
    </lineage>
</organism>
<dbReference type="Proteomes" id="UP000799764">
    <property type="component" value="Unassembled WGS sequence"/>
</dbReference>
<reference evidence="1" key="1">
    <citation type="journal article" date="2020" name="Stud. Mycol.">
        <title>101 Dothideomycetes genomes: a test case for predicting lifestyles and emergence of pathogens.</title>
        <authorList>
            <person name="Haridas S."/>
            <person name="Albert R."/>
            <person name="Binder M."/>
            <person name="Bloem J."/>
            <person name="Labutti K."/>
            <person name="Salamov A."/>
            <person name="Andreopoulos B."/>
            <person name="Baker S."/>
            <person name="Barry K."/>
            <person name="Bills G."/>
            <person name="Bluhm B."/>
            <person name="Cannon C."/>
            <person name="Castanera R."/>
            <person name="Culley D."/>
            <person name="Daum C."/>
            <person name="Ezra D."/>
            <person name="Gonzalez J."/>
            <person name="Henrissat B."/>
            <person name="Kuo A."/>
            <person name="Liang C."/>
            <person name="Lipzen A."/>
            <person name="Lutzoni F."/>
            <person name="Magnuson J."/>
            <person name="Mondo S."/>
            <person name="Nolan M."/>
            <person name="Ohm R."/>
            <person name="Pangilinan J."/>
            <person name="Park H.-J."/>
            <person name="Ramirez L."/>
            <person name="Alfaro M."/>
            <person name="Sun H."/>
            <person name="Tritt A."/>
            <person name="Yoshinaga Y."/>
            <person name="Zwiers L.-H."/>
            <person name="Turgeon B."/>
            <person name="Goodwin S."/>
            <person name="Spatafora J."/>
            <person name="Crous P."/>
            <person name="Grigoriev I."/>
        </authorList>
    </citation>
    <scope>NUCLEOTIDE SEQUENCE</scope>
    <source>
        <strain evidence="1">CBS 690.94</strain>
    </source>
</reference>
<gene>
    <name evidence="1" type="ORF">P171DRAFT_490955</name>
</gene>
<accession>A0A9P4P908</accession>
<keyword evidence="2" id="KW-1185">Reference proteome</keyword>
<proteinExistence type="predicted"/>
<sequence length="342" mass="39630">MGIRSTISKIFGRRRGLEVYQKNSPLFKLPLELRNDIYMYIFASALVHDQTFEPLSDWDRLLLTCHGIKNEMVSLPAQPIISLVQLDWEDSFPSCPLRITYTVDEQGKSNLDIAIPRIMWERHAPSLPNWIPHFISPLFRIVTDIVTIQTYEHRHRHPNLFLPDSSLDDVVVFLQLMAIAYARIAPLPLDLRSIWYEAATEPWNQPSPALVSSSWCHTGEPSSEKQLMPPPCRDFFNAKRVEFIRDFGQIDEVRSAWIPPEYVKGVRLLSVLKNDLGFDIRGRCLLHVGSDRRTLLDGFAWESDTRFRKVDTNTRSWKGKLRLRIRQMSSNNILKNLSGMET</sequence>